<dbReference type="Proteomes" id="UP001193389">
    <property type="component" value="Chromosome"/>
</dbReference>
<reference evidence="1" key="1">
    <citation type="journal article" date="2020" name="Int. J. Syst. Evol. Microbiol.">
        <title>Aquipluma nitroreducens gen. nov. sp. nov., a novel facultatively anaerobic bacterium isolated from a freshwater lake.</title>
        <authorList>
            <person name="Watanabe M."/>
            <person name="Kojima H."/>
            <person name="Fukui M."/>
        </authorList>
    </citation>
    <scope>NUCLEOTIDE SEQUENCE</scope>
    <source>
        <strain evidence="1">MeG22</strain>
    </source>
</reference>
<organism evidence="1 2">
    <name type="scientific">Aquipluma nitroreducens</name>
    <dbReference type="NCBI Taxonomy" id="2010828"/>
    <lineage>
        <taxon>Bacteria</taxon>
        <taxon>Pseudomonadati</taxon>
        <taxon>Bacteroidota</taxon>
        <taxon>Bacteroidia</taxon>
        <taxon>Marinilabiliales</taxon>
        <taxon>Prolixibacteraceae</taxon>
        <taxon>Aquipluma</taxon>
    </lineage>
</organism>
<dbReference type="KEGG" id="anf:AQPE_4445"/>
<protein>
    <recommendedName>
        <fullName evidence="3">Mobile element protein</fullName>
    </recommendedName>
</protein>
<name>A0A5K7SGB2_9BACT</name>
<evidence type="ECO:0008006" key="3">
    <source>
        <dbReference type="Google" id="ProtNLM"/>
    </source>
</evidence>
<evidence type="ECO:0000313" key="1">
    <source>
        <dbReference type="EMBL" id="BBE20254.1"/>
    </source>
</evidence>
<dbReference type="EMBL" id="AP018694">
    <property type="protein sequence ID" value="BBE20254.1"/>
    <property type="molecule type" value="Genomic_DNA"/>
</dbReference>
<keyword evidence="2" id="KW-1185">Reference proteome</keyword>
<evidence type="ECO:0000313" key="2">
    <source>
        <dbReference type="Proteomes" id="UP001193389"/>
    </source>
</evidence>
<accession>A0A5K7SGB2</accession>
<sequence>MLFSLLPKFGNSNTEERIELVERFIRLFGSEALDCLTADREIVGERWIKYLNEQQIRYYL</sequence>
<proteinExistence type="predicted"/>
<dbReference type="AlphaFoldDB" id="A0A5K7SGB2"/>
<gene>
    <name evidence="1" type="ORF">AQPE_4445</name>
</gene>